<accession>A0A9X0BUG6</accession>
<evidence type="ECO:0000313" key="2">
    <source>
        <dbReference type="Proteomes" id="UP001148312"/>
    </source>
</evidence>
<reference evidence="1" key="2">
    <citation type="journal article" date="2023" name="IMA Fungus">
        <title>Comparative genomic study of the Penicillium genus elucidates a diverse pangenome and 15 lateral gene transfer events.</title>
        <authorList>
            <person name="Petersen C."/>
            <person name="Sorensen T."/>
            <person name="Nielsen M.R."/>
            <person name="Sondergaard T.E."/>
            <person name="Sorensen J.L."/>
            <person name="Fitzpatrick D.A."/>
            <person name="Frisvad J.C."/>
            <person name="Nielsen K.L."/>
        </authorList>
    </citation>
    <scope>NUCLEOTIDE SEQUENCE</scope>
    <source>
        <strain evidence="1">IBT 30728</strain>
    </source>
</reference>
<name>A0A9X0BUG6_9EURO</name>
<comment type="caution">
    <text evidence="1">The sequence shown here is derived from an EMBL/GenBank/DDBJ whole genome shotgun (WGS) entry which is preliminary data.</text>
</comment>
<sequence length="180" mass="20097">MEIPQITSKLSTRPVQFPDCCLSISTTLLHTLASLLPRQPGFTLSIGSGSGLLEALVSQSDPQISIEGVEVASDVNRYIAEEHMHVAGGAWDLYARAKQASAWMFVYPREPRLVSRYIETYGNGDENGDGRPEMIVWLGPKVDWVDYEVCFRQSRYCELWVLGEEEGLAPYESAVVARRV</sequence>
<gene>
    <name evidence="1" type="ORF">N7539_005161</name>
</gene>
<evidence type="ECO:0000313" key="1">
    <source>
        <dbReference type="EMBL" id="KAJ5485173.1"/>
    </source>
</evidence>
<dbReference type="Proteomes" id="UP001148312">
    <property type="component" value="Unassembled WGS sequence"/>
</dbReference>
<dbReference type="EMBL" id="JAPWDQ010000005">
    <property type="protein sequence ID" value="KAJ5485173.1"/>
    <property type="molecule type" value="Genomic_DNA"/>
</dbReference>
<protein>
    <submittedName>
        <fullName evidence="1">Uncharacterized protein</fullName>
    </submittedName>
</protein>
<dbReference type="AlphaFoldDB" id="A0A9X0BUG6"/>
<dbReference type="RefSeq" id="XP_056789957.1">
    <property type="nucleotide sequence ID" value="XM_056934763.1"/>
</dbReference>
<reference evidence="1" key="1">
    <citation type="submission" date="2022-12" db="EMBL/GenBank/DDBJ databases">
        <authorList>
            <person name="Petersen C."/>
        </authorList>
    </citation>
    <scope>NUCLEOTIDE SEQUENCE</scope>
    <source>
        <strain evidence="1">IBT 30728</strain>
    </source>
</reference>
<keyword evidence="2" id="KW-1185">Reference proteome</keyword>
<proteinExistence type="predicted"/>
<dbReference type="GeneID" id="81625012"/>
<organism evidence="1 2">
    <name type="scientific">Penicillium diatomitis</name>
    <dbReference type="NCBI Taxonomy" id="2819901"/>
    <lineage>
        <taxon>Eukaryota</taxon>
        <taxon>Fungi</taxon>
        <taxon>Dikarya</taxon>
        <taxon>Ascomycota</taxon>
        <taxon>Pezizomycotina</taxon>
        <taxon>Eurotiomycetes</taxon>
        <taxon>Eurotiomycetidae</taxon>
        <taxon>Eurotiales</taxon>
        <taxon>Aspergillaceae</taxon>
        <taxon>Penicillium</taxon>
    </lineage>
</organism>